<dbReference type="RefSeq" id="WP_011793455.1">
    <property type="nucleotide sequence ID" value="NZ_CP023687.1"/>
</dbReference>
<dbReference type="SUPFAM" id="SSF53448">
    <property type="entry name" value="Nucleotide-diphospho-sugar transferases"/>
    <property type="match status" value="1"/>
</dbReference>
<evidence type="ECO:0000313" key="1">
    <source>
        <dbReference type="EMBL" id="WIY48770.1"/>
    </source>
</evidence>
<dbReference type="PANTHER" id="PTHR32385">
    <property type="entry name" value="MANNOSYL PHOSPHORYLINOSITOL CERAMIDE SYNTHASE"/>
    <property type="match status" value="1"/>
</dbReference>
<sequence length="343" mass="38915">MNLPAFPRPTLKTHGELWLARALRWFYGLWPRQLEACPPPPFALHAIAPAPGVPEGGEDGTDRSALPPIPRVIWAYWKGAAPPLLIQRCFANWRRNSPGYEIRLLDDASARAWLPDIPAVLDDVSPAKRADWIRLELLRLHGGIWVDASTILTAPLDWVLAQQERTPADFVGFYLGRHTRDAAYPVVENWFMAAPPGSRFIADLQQEFTTQVIHRSGHEYIAHLQALGVYEEVRQYIDAPDYLSMHLALQFILRARGGYRLALARAEDGPFYYHMLGRWRRTQLKLRLLFSRPTGALPPLIKLRAPDRRRLDDYLARGLYLPDSIAARQLMAETGAVTPASPR</sequence>
<evidence type="ECO:0000313" key="2">
    <source>
        <dbReference type="Proteomes" id="UP001242732"/>
    </source>
</evidence>
<dbReference type="EMBL" id="CP127363">
    <property type="protein sequence ID" value="WIY48770.1"/>
    <property type="molecule type" value="Genomic_DNA"/>
</dbReference>
<dbReference type="InterPro" id="IPR051706">
    <property type="entry name" value="Glycosyltransferase_domain"/>
</dbReference>
<dbReference type="PANTHER" id="PTHR32385:SF15">
    <property type="entry name" value="INOSITOL PHOSPHOCERAMIDE MANNOSYLTRANSFERASE 1"/>
    <property type="match status" value="1"/>
</dbReference>
<reference evidence="1 2" key="1">
    <citation type="submission" date="2023-06" db="EMBL/GenBank/DDBJ databases">
        <authorList>
            <person name="Ham H."/>
            <person name="Park D.S."/>
        </authorList>
    </citation>
    <scope>NUCLEOTIDE SEQUENCE [LARGE SCALE GENOMIC DNA]</scope>
    <source>
        <strain evidence="1 2">KACC 17005</strain>
    </source>
</reference>
<dbReference type="InterPro" id="IPR029044">
    <property type="entry name" value="Nucleotide-diphossugar_trans"/>
</dbReference>
<organism evidence="1 2">
    <name type="scientific">Paracidovorax citrulli</name>
    <name type="common">Acidovorax citrulli</name>
    <dbReference type="NCBI Taxonomy" id="80869"/>
    <lineage>
        <taxon>Bacteria</taxon>
        <taxon>Pseudomonadati</taxon>
        <taxon>Pseudomonadota</taxon>
        <taxon>Betaproteobacteria</taxon>
        <taxon>Burkholderiales</taxon>
        <taxon>Comamonadaceae</taxon>
        <taxon>Paracidovorax</taxon>
    </lineage>
</organism>
<gene>
    <name evidence="1" type="ORF">QRO08_23620</name>
</gene>
<protein>
    <submittedName>
        <fullName evidence="1">Capsular polysaccharide synthesis protein</fullName>
    </submittedName>
</protein>
<keyword evidence="2" id="KW-1185">Reference proteome</keyword>
<accession>A0ABY9APQ2</accession>
<dbReference type="Gene3D" id="3.90.550.20">
    <property type="match status" value="1"/>
</dbReference>
<dbReference type="Proteomes" id="UP001242732">
    <property type="component" value="Chromosome"/>
</dbReference>
<dbReference type="InterPro" id="IPR008441">
    <property type="entry name" value="AfumC-like_glycosyl_Trfase"/>
</dbReference>
<proteinExistence type="predicted"/>
<dbReference type="Pfam" id="PF05704">
    <property type="entry name" value="Caps_synth"/>
    <property type="match status" value="1"/>
</dbReference>
<name>A0ABY9APQ2_PARCI</name>
<dbReference type="GeneID" id="79790073"/>